<reference evidence="1 2" key="1">
    <citation type="submission" date="2017-02" db="EMBL/GenBank/DDBJ databases">
        <title>Complete genome sequence of the drought resistance-promoting endophyte Pantoea alhagi LTYR-11Z.</title>
        <authorList>
            <person name="Zhang L."/>
        </authorList>
    </citation>
    <scope>NUCLEOTIDE SEQUENCE [LARGE SCALE GENOMIC DNA]</scope>
    <source>
        <strain evidence="1 2">LTYR-11Z</strain>
    </source>
</reference>
<protein>
    <submittedName>
        <fullName evidence="1">Uncharacterized protein</fullName>
    </submittedName>
</protein>
<evidence type="ECO:0000313" key="1">
    <source>
        <dbReference type="EMBL" id="ARJ41253.1"/>
    </source>
</evidence>
<dbReference type="AlphaFoldDB" id="A0A1W6B2G2"/>
<accession>A0A1W6B2G2</accession>
<dbReference type="OrthoDB" id="6604845at2"/>
<sequence length="68" mass="8036">MLFELLKRTLKNQSDVDELMNLARGNEHSIPMKGIRYKYDAMQKNILTTKDIDDLDTLMHFYGHDSYV</sequence>
<dbReference type="EMBL" id="CP019706">
    <property type="protein sequence ID" value="ARJ41253.1"/>
    <property type="molecule type" value="Genomic_DNA"/>
</dbReference>
<gene>
    <name evidence="1" type="ORF">B1H58_04000</name>
</gene>
<keyword evidence="2" id="KW-1185">Reference proteome</keyword>
<dbReference type="KEGG" id="palh:B1H58_04000"/>
<proteinExistence type="predicted"/>
<organism evidence="1 2">
    <name type="scientific">Pantoea alhagi</name>
    <dbReference type="NCBI Taxonomy" id="1891675"/>
    <lineage>
        <taxon>Bacteria</taxon>
        <taxon>Pseudomonadati</taxon>
        <taxon>Pseudomonadota</taxon>
        <taxon>Gammaproteobacteria</taxon>
        <taxon>Enterobacterales</taxon>
        <taxon>Erwiniaceae</taxon>
        <taxon>Pantoea</taxon>
    </lineage>
</organism>
<dbReference type="RefSeq" id="WP_085068091.1">
    <property type="nucleotide sequence ID" value="NZ_CP019706.1"/>
</dbReference>
<name>A0A1W6B2G2_9GAMM</name>
<dbReference type="STRING" id="1891675.B1H58_04000"/>
<dbReference type="Proteomes" id="UP000192900">
    <property type="component" value="Chromosome"/>
</dbReference>
<evidence type="ECO:0000313" key="2">
    <source>
        <dbReference type="Proteomes" id="UP000192900"/>
    </source>
</evidence>